<keyword evidence="1" id="KW-0472">Membrane</keyword>
<organism evidence="2 3">
    <name type="scientific">Moelleriella libera RCEF 2490</name>
    <dbReference type="NCBI Taxonomy" id="1081109"/>
    <lineage>
        <taxon>Eukaryota</taxon>
        <taxon>Fungi</taxon>
        <taxon>Dikarya</taxon>
        <taxon>Ascomycota</taxon>
        <taxon>Pezizomycotina</taxon>
        <taxon>Sordariomycetes</taxon>
        <taxon>Hypocreomycetidae</taxon>
        <taxon>Hypocreales</taxon>
        <taxon>Clavicipitaceae</taxon>
        <taxon>Moelleriella</taxon>
    </lineage>
</organism>
<dbReference type="AlphaFoldDB" id="A0A168ESB7"/>
<accession>A0A168ESB7</accession>
<name>A0A168ESB7_9HYPO</name>
<dbReference type="EMBL" id="AZGY01000004">
    <property type="protein sequence ID" value="KZZ99098.1"/>
    <property type="molecule type" value="Genomic_DNA"/>
</dbReference>
<comment type="caution">
    <text evidence="2">The sequence shown here is derived from an EMBL/GenBank/DDBJ whole genome shotgun (WGS) entry which is preliminary data.</text>
</comment>
<keyword evidence="3" id="KW-1185">Reference proteome</keyword>
<gene>
    <name evidence="2" type="ORF">AAL_02649</name>
</gene>
<dbReference type="PANTHER" id="PTHR13132:SF29">
    <property type="entry name" value="ALPHA-(1,6)-FUCOSYLTRANSFERASE"/>
    <property type="match status" value="1"/>
</dbReference>
<evidence type="ECO:0000313" key="2">
    <source>
        <dbReference type="EMBL" id="KZZ99098.1"/>
    </source>
</evidence>
<evidence type="ECO:0000256" key="1">
    <source>
        <dbReference type="SAM" id="Phobius"/>
    </source>
</evidence>
<proteinExistence type="predicted"/>
<sequence>MTPRLELSKSALGKIMIEPRINLRRTASYHDRSPSTFSATSSRLNFNHLLFSPPPSPSLPALLPRRKRSASDLIFKSRPSRIVRNLIYLLTLIVTLYVLASAVRHRHVVTMVMPHFSDTKYEMVGQDILPDFPTPVVVQDAENQPKWTVSIPRNYDFPLSTRQYSEMSGLCREASARARDLRHKMPLSTEAMLSRDKPDDLFVDIVDAEKDGLLSAVTDSQPPKHSGQFAGATIEHMPGNPVCDQSLTYVLESLEAGLGEAVMALWTLYALAKEQGRAFFIDDSRWAYGTYTDLFQPPPVPDCRPPPRHQMLPCPAQSRHLVVSSVTIKDVLPTLLARHQRRGQTDLGTRDLFELAHEGYKSLFRLTKDDQAHIKKRIRDIRARAQYTKLPVDVPVIGLHIRRGDGHPFEPQYREGYIPTEVFAGHADKQIEAYYNKTSVLPEQYEAIRIVASDDPMVHEAPEFSTALLAQERIRLATKKVIEEANADPHYLHHSVDEAFGWEGGFFAAMFWNLGAKPKTHAAEGSRGNAGSEEMLKLRSLVGRAYMMDLAALAGASDKVVCAVSAMGCRLLAVMMGWERAMDRKDWINVDGDYGWSGLTW</sequence>
<dbReference type="GO" id="GO:0006487">
    <property type="term" value="P:protein N-linked glycosylation"/>
    <property type="evidence" value="ECO:0007669"/>
    <property type="project" value="TreeGrafter"/>
</dbReference>
<dbReference type="GO" id="GO:0046921">
    <property type="term" value="F:alpha-(1-&gt;6)-fucosyltransferase activity"/>
    <property type="evidence" value="ECO:0007669"/>
    <property type="project" value="TreeGrafter"/>
</dbReference>
<dbReference type="OrthoDB" id="2392789at2759"/>
<keyword evidence="1" id="KW-1133">Transmembrane helix</keyword>
<evidence type="ECO:0000313" key="3">
    <source>
        <dbReference type="Proteomes" id="UP000078544"/>
    </source>
</evidence>
<feature type="transmembrane region" description="Helical" evidence="1">
    <location>
        <begin position="86"/>
        <end position="103"/>
    </location>
</feature>
<keyword evidence="1" id="KW-0812">Transmembrane</keyword>
<reference evidence="2 3" key="1">
    <citation type="journal article" date="2016" name="Genome Biol. Evol.">
        <title>Divergent and convergent evolution of fungal pathogenicity.</title>
        <authorList>
            <person name="Shang Y."/>
            <person name="Xiao G."/>
            <person name="Zheng P."/>
            <person name="Cen K."/>
            <person name="Zhan S."/>
            <person name="Wang C."/>
        </authorList>
    </citation>
    <scope>NUCLEOTIDE SEQUENCE [LARGE SCALE GENOMIC DNA]</scope>
    <source>
        <strain evidence="2 3">RCEF 2490</strain>
    </source>
</reference>
<dbReference type="Proteomes" id="UP000078544">
    <property type="component" value="Unassembled WGS sequence"/>
</dbReference>
<protein>
    <submittedName>
        <fullName evidence="2">Uncharacterized protein</fullName>
    </submittedName>
</protein>
<dbReference type="PANTHER" id="PTHR13132">
    <property type="entry name" value="ALPHA- 1,6 -FUCOSYLTRANSFERASE"/>
    <property type="match status" value="1"/>
</dbReference>